<organism evidence="2 4">
    <name type="scientific">Alteromonas stellipolaris</name>
    <dbReference type="NCBI Taxonomy" id="233316"/>
    <lineage>
        <taxon>Bacteria</taxon>
        <taxon>Pseudomonadati</taxon>
        <taxon>Pseudomonadota</taxon>
        <taxon>Gammaproteobacteria</taxon>
        <taxon>Alteromonadales</taxon>
        <taxon>Alteromonadaceae</taxon>
        <taxon>Alteromonas/Salinimonas group</taxon>
        <taxon>Alteromonas</taxon>
    </lineage>
</organism>
<name>A0AAW7Z1K1_9ALTE</name>
<dbReference type="Proteomes" id="UP001170717">
    <property type="component" value="Unassembled WGS sequence"/>
</dbReference>
<reference evidence="1 3" key="1">
    <citation type="submission" date="2015-12" db="EMBL/GenBank/DDBJ databases">
        <title>Intraspecies pangenome expansion in the marine bacterium Alteromonas.</title>
        <authorList>
            <person name="Lopez-Perez M."/>
            <person name="Rodriguez-Valera F."/>
        </authorList>
    </citation>
    <scope>NUCLEOTIDE SEQUENCE [LARGE SCALE GENOMIC DNA]</scope>
    <source>
        <strain evidence="1 3">LMG 21861</strain>
    </source>
</reference>
<dbReference type="KEGG" id="asq:AVL57_17355"/>
<proteinExistence type="predicted"/>
<evidence type="ECO:0000313" key="4">
    <source>
        <dbReference type="Proteomes" id="UP001170717"/>
    </source>
</evidence>
<evidence type="ECO:0008006" key="5">
    <source>
        <dbReference type="Google" id="ProtNLM"/>
    </source>
</evidence>
<accession>A0AAW7Z1K1</accession>
<dbReference type="EMBL" id="CP013926">
    <property type="protein sequence ID" value="AMJ75575.1"/>
    <property type="molecule type" value="Genomic_DNA"/>
</dbReference>
<protein>
    <recommendedName>
        <fullName evidence="5">BIG2 domain-containing protein</fullName>
    </recommendedName>
</protein>
<reference evidence="2" key="2">
    <citation type="submission" date="2023-07" db="EMBL/GenBank/DDBJ databases">
        <title>Genome content predicts the carbon catabolic preferences of heterotrophic bacteria.</title>
        <authorList>
            <person name="Gralka M."/>
        </authorList>
    </citation>
    <scope>NUCLEOTIDE SEQUENCE</scope>
    <source>
        <strain evidence="2">F2M12</strain>
    </source>
</reference>
<dbReference type="AlphaFoldDB" id="A0AAW7Z1K1"/>
<dbReference type="EMBL" id="JAUOQI010000010">
    <property type="protein sequence ID" value="MDO6578605.1"/>
    <property type="molecule type" value="Genomic_DNA"/>
</dbReference>
<evidence type="ECO:0000313" key="1">
    <source>
        <dbReference type="EMBL" id="AMJ75575.1"/>
    </source>
</evidence>
<evidence type="ECO:0000313" key="2">
    <source>
        <dbReference type="EMBL" id="MDO6578605.1"/>
    </source>
</evidence>
<dbReference type="RefSeq" id="WP_057789609.1">
    <property type="nucleotide sequence ID" value="NZ_CAXIBE010000003.1"/>
</dbReference>
<gene>
    <name evidence="1" type="ORF">AVL57_17355</name>
    <name evidence="2" type="ORF">Q4527_14470</name>
</gene>
<evidence type="ECO:0000313" key="3">
    <source>
        <dbReference type="Proteomes" id="UP000056750"/>
    </source>
</evidence>
<dbReference type="Proteomes" id="UP000056750">
    <property type="component" value="Chromosome"/>
</dbReference>
<keyword evidence="3" id="KW-1185">Reference proteome</keyword>
<sequence length="725" mass="77901">MNVINSDSYAKFGKSFNRNKKASRISAMCILASSLFGCTTFPYVEDPRPEYTRACTMCESREVELQRAMAYVDYTYDGYRRKLLEDAKQSQELSQGLIALGTVTLGLAAFEANIDTFKAAGLLGGGAYHLGTANENVGRRAQYIAGMRAMVCIKDIVSPMVGITSNYQHIQKNAERLRSAMDEYAIAAGDLTNNMNQLVLYNDATKSLKAAAQAQLKVIDSDRERAAKLLQSTNTLLAKSSTIGPRVFAQVDNIRVAVDEALTSTLASTDSIGSQIAALSDYAQYFTPGLDFAQILQTTLASSEGSNTDTVINKMLAQAMGDFDKKTKENAENAENVKNAIIGVYEKVISNISVAMGKMQAKRQIMLARASELNGLLAMPLNLNETTFKSCGALTDNITTQLKLDHSSLEFTQGTIQTATVEVSGGTKPYSAQLTKMPNSSVNVATVAGGSGIIVTLTSEAKAGEVFTIKVKDSSTQHAIINVSIKEPVKKTESDAAKENVTEAPQAALKNCENSKTTTWNETFGVIGYPVMGTHANGIVLENPALLGSTISGEIALTGQFSLPPEAKNIEAVKSALLAKLATDPLLKSLHCKNITSNDKLTPHASLANALSSTPDVCKADDDVGRLQCALRTPMEAGDCGDDFTLAYSNFSQGILTVTLRDLDSICPTLYVDKVEDLAAQAKVTINKSLKRFTGGNTLKYSDLKFSNHEEIKAKIDGLQEGKVQ</sequence>